<dbReference type="GO" id="GO:0009298">
    <property type="term" value="P:GDP-mannose biosynthetic process"/>
    <property type="evidence" value="ECO:0007669"/>
    <property type="project" value="InterPro"/>
</dbReference>
<evidence type="ECO:0000256" key="2">
    <source>
        <dbReference type="ARBA" id="ARBA00010772"/>
    </source>
</evidence>
<dbReference type="Proteomes" id="UP001165405">
    <property type="component" value="Unassembled WGS sequence"/>
</dbReference>
<feature type="active site" evidence="9">
    <location>
        <position position="289"/>
    </location>
</feature>
<name>A0AA41U672_9MICO</name>
<dbReference type="GO" id="GO:0005975">
    <property type="term" value="P:carbohydrate metabolic process"/>
    <property type="evidence" value="ECO:0007669"/>
    <property type="project" value="InterPro"/>
</dbReference>
<keyword evidence="14" id="KW-1185">Reference proteome</keyword>
<accession>A0AA41U672</accession>
<comment type="cofactor">
    <cofactor evidence="10">
        <name>Zn(2+)</name>
        <dbReference type="ChEBI" id="CHEBI:29105"/>
    </cofactor>
    <text evidence="10">Binds 1 zinc ion per subunit.</text>
</comment>
<evidence type="ECO:0000256" key="5">
    <source>
        <dbReference type="ARBA" id="ARBA00022833"/>
    </source>
</evidence>
<gene>
    <name evidence="13" type="primary">manA</name>
    <name evidence="13" type="ORF">L1785_04010</name>
</gene>
<dbReference type="InterPro" id="IPR011051">
    <property type="entry name" value="RmlC_Cupin_sf"/>
</dbReference>
<feature type="binding site" evidence="10">
    <location>
        <position position="105"/>
    </location>
    <ligand>
        <name>Zn(2+)</name>
        <dbReference type="ChEBI" id="CHEBI:29105"/>
    </ligand>
</feature>
<feature type="binding site" evidence="10">
    <location>
        <position position="270"/>
    </location>
    <ligand>
        <name>Zn(2+)</name>
        <dbReference type="ChEBI" id="CHEBI:29105"/>
    </ligand>
</feature>
<evidence type="ECO:0000256" key="9">
    <source>
        <dbReference type="PIRSR" id="PIRSR001480-1"/>
    </source>
</evidence>
<keyword evidence="6 13" id="KW-0413">Isomerase</keyword>
<dbReference type="Gene3D" id="2.60.120.10">
    <property type="entry name" value="Jelly Rolls"/>
    <property type="match status" value="2"/>
</dbReference>
<keyword evidence="5 10" id="KW-0862">Zinc</keyword>
<feature type="binding site" evidence="10">
    <location>
        <position position="140"/>
    </location>
    <ligand>
        <name>Zn(2+)</name>
        <dbReference type="ChEBI" id="CHEBI:29105"/>
    </ligand>
</feature>
<dbReference type="InterPro" id="IPR001250">
    <property type="entry name" value="Man6P_Isoase-1"/>
</dbReference>
<comment type="catalytic activity">
    <reaction evidence="1">
        <text>D-mannose 6-phosphate = D-fructose 6-phosphate</text>
        <dbReference type="Rhea" id="RHEA:12356"/>
        <dbReference type="ChEBI" id="CHEBI:58735"/>
        <dbReference type="ChEBI" id="CHEBI:61527"/>
        <dbReference type="EC" id="5.3.1.8"/>
    </reaction>
</comment>
<dbReference type="GO" id="GO:0008270">
    <property type="term" value="F:zinc ion binding"/>
    <property type="evidence" value="ECO:0007669"/>
    <property type="project" value="InterPro"/>
</dbReference>
<evidence type="ECO:0000259" key="11">
    <source>
        <dbReference type="Pfam" id="PF20511"/>
    </source>
</evidence>
<dbReference type="RefSeq" id="WP_236087847.1">
    <property type="nucleotide sequence ID" value="NZ_JAKGSG010000014.1"/>
</dbReference>
<evidence type="ECO:0000256" key="6">
    <source>
        <dbReference type="ARBA" id="ARBA00023235"/>
    </source>
</evidence>
<organism evidence="13 14">
    <name type="scientific">Antribacter soli</name>
    <dbReference type="NCBI Taxonomy" id="2910976"/>
    <lineage>
        <taxon>Bacteria</taxon>
        <taxon>Bacillati</taxon>
        <taxon>Actinomycetota</taxon>
        <taxon>Actinomycetes</taxon>
        <taxon>Micrococcales</taxon>
        <taxon>Promicromonosporaceae</taxon>
        <taxon>Antribacter</taxon>
    </lineage>
</organism>
<dbReference type="InterPro" id="IPR016305">
    <property type="entry name" value="Mannose-6-P_Isomerase"/>
</dbReference>
<evidence type="ECO:0000256" key="8">
    <source>
        <dbReference type="ARBA" id="ARBA00030762"/>
    </source>
</evidence>
<dbReference type="Pfam" id="PF20511">
    <property type="entry name" value="PMI_typeI_cat"/>
    <property type="match status" value="1"/>
</dbReference>
<evidence type="ECO:0000256" key="4">
    <source>
        <dbReference type="ARBA" id="ARBA00022723"/>
    </source>
</evidence>
<dbReference type="Pfam" id="PF21621">
    <property type="entry name" value="MPI_cupin_dom"/>
    <property type="match status" value="1"/>
</dbReference>
<dbReference type="PANTHER" id="PTHR10309:SF0">
    <property type="entry name" value="MANNOSE-6-PHOSPHATE ISOMERASE"/>
    <property type="match status" value="1"/>
</dbReference>
<dbReference type="PANTHER" id="PTHR10309">
    <property type="entry name" value="MANNOSE-6-PHOSPHATE ISOMERASE"/>
    <property type="match status" value="1"/>
</dbReference>
<evidence type="ECO:0000256" key="3">
    <source>
        <dbReference type="ARBA" id="ARBA00011956"/>
    </source>
</evidence>
<dbReference type="InterPro" id="IPR049071">
    <property type="entry name" value="MPI_cupin_dom"/>
</dbReference>
<dbReference type="Gene3D" id="1.10.441.10">
    <property type="entry name" value="Phosphomannose Isomerase, domain 2"/>
    <property type="match status" value="1"/>
</dbReference>
<feature type="domain" description="Phosphomannose isomerase type I catalytic" evidence="11">
    <location>
        <begin position="9"/>
        <end position="155"/>
    </location>
</feature>
<dbReference type="EC" id="5.3.1.8" evidence="3"/>
<comment type="caution">
    <text evidence="13">The sequence shown here is derived from an EMBL/GenBank/DDBJ whole genome shotgun (WGS) entry which is preliminary data.</text>
</comment>
<feature type="domain" description="Mannose-6-phosphate isomerase cupin" evidence="12">
    <location>
        <begin position="330"/>
        <end position="403"/>
    </location>
</feature>
<evidence type="ECO:0000313" key="14">
    <source>
        <dbReference type="Proteomes" id="UP001165405"/>
    </source>
</evidence>
<dbReference type="GO" id="GO:0005829">
    <property type="term" value="C:cytosol"/>
    <property type="evidence" value="ECO:0007669"/>
    <property type="project" value="TreeGrafter"/>
</dbReference>
<evidence type="ECO:0000256" key="10">
    <source>
        <dbReference type="PIRSR" id="PIRSR001480-2"/>
    </source>
</evidence>
<dbReference type="NCBIfam" id="TIGR00218">
    <property type="entry name" value="manA"/>
    <property type="match status" value="1"/>
</dbReference>
<dbReference type="AlphaFoldDB" id="A0AA41U672"/>
<protein>
    <recommendedName>
        <fullName evidence="3">mannose-6-phosphate isomerase</fullName>
        <ecNumber evidence="3">5.3.1.8</ecNumber>
    </recommendedName>
    <alternativeName>
        <fullName evidence="7">Phosphohexomutase</fullName>
    </alternativeName>
    <alternativeName>
        <fullName evidence="8">Phosphomannose isomerase</fullName>
    </alternativeName>
</protein>
<sequence>MSLTLDAPLRLTNMVQAYDWGARDTIPALLGVPSDGGPQAELWLGAHPSAPSRAQTPGTSTPLHELVKQYPVETLGRRVSDTFGPRLPYLLKVLAAQRALSLQVHPKPHAARAGFNRENRSGLPAGSPLRSFHDDQHKPEMVVALTQFEGLAGFRSPRNILALLDGLDGPLVVGVRDILHEDRSESGMRAAFTLVVSARSEAHCETDIKVTLESVRRRLAEGSPYARTDQTVVDLADQHPADPGAIASLMLNRVTLEPGESMFIPAGEVHAYLSGTAVEVMASSDNVLRAGLTTKLVDTETLVACTSFAPRPPVVPALSVAGRRGQSVTYRAPVSEFALTLADVDPDEDVTLAADGPRIVLALDGAVALTCGEARTTLEHGQSAFVPHAAGPLTVTGSGQIVCAWVP</sequence>
<dbReference type="PRINTS" id="PR00714">
    <property type="entry name" value="MAN6PISMRASE"/>
</dbReference>
<comment type="similarity">
    <text evidence="2">Belongs to the mannose-6-phosphate isomerase type 1 family.</text>
</comment>
<dbReference type="InterPro" id="IPR014710">
    <property type="entry name" value="RmlC-like_jellyroll"/>
</dbReference>
<reference evidence="13" key="1">
    <citation type="submission" date="2022-01" db="EMBL/GenBank/DDBJ databases">
        <title>Antribacter sp. nov., isolated from Guizhou of China.</title>
        <authorList>
            <person name="Chengliang C."/>
            <person name="Ya Z."/>
        </authorList>
    </citation>
    <scope>NUCLEOTIDE SEQUENCE</scope>
    <source>
        <strain evidence="13">KLBMP 9083</strain>
    </source>
</reference>
<proteinExistence type="inferred from homology"/>
<evidence type="ECO:0000313" key="13">
    <source>
        <dbReference type="EMBL" id="MCF4120136.1"/>
    </source>
</evidence>
<dbReference type="GO" id="GO:0004476">
    <property type="term" value="F:mannose-6-phosphate isomerase activity"/>
    <property type="evidence" value="ECO:0007669"/>
    <property type="project" value="UniProtKB-EC"/>
</dbReference>
<evidence type="ECO:0000256" key="1">
    <source>
        <dbReference type="ARBA" id="ARBA00000757"/>
    </source>
</evidence>
<dbReference type="SUPFAM" id="SSF51182">
    <property type="entry name" value="RmlC-like cupins"/>
    <property type="match status" value="1"/>
</dbReference>
<evidence type="ECO:0000259" key="12">
    <source>
        <dbReference type="Pfam" id="PF21621"/>
    </source>
</evidence>
<dbReference type="EMBL" id="JAKGSG010000014">
    <property type="protein sequence ID" value="MCF4120136.1"/>
    <property type="molecule type" value="Genomic_DNA"/>
</dbReference>
<evidence type="ECO:0000256" key="7">
    <source>
        <dbReference type="ARBA" id="ARBA00029741"/>
    </source>
</evidence>
<dbReference type="CDD" id="cd07011">
    <property type="entry name" value="cupin_PMI_type_I_N"/>
    <property type="match status" value="1"/>
</dbReference>
<keyword evidence="4 10" id="KW-0479">Metal-binding</keyword>
<feature type="binding site" evidence="10">
    <location>
        <position position="103"/>
    </location>
    <ligand>
        <name>Zn(2+)</name>
        <dbReference type="ChEBI" id="CHEBI:29105"/>
    </ligand>
</feature>
<dbReference type="InterPro" id="IPR046457">
    <property type="entry name" value="PMI_typeI_cat"/>
</dbReference>
<dbReference type="PIRSF" id="PIRSF001480">
    <property type="entry name" value="Mannose-6-phosphate_isomerase"/>
    <property type="match status" value="1"/>
</dbReference>